<proteinExistence type="predicted"/>
<gene>
    <name evidence="1" type="ORF">B2M27_26665</name>
</gene>
<evidence type="ECO:0000313" key="1">
    <source>
        <dbReference type="EMBL" id="ORJ47312.1"/>
    </source>
</evidence>
<sequence length="342" mass="37956">MSQNWMRHFELLLLDKDGKGIKLSDLKVTFQIQKMPATIFNGFVGNFKVYNLSKKTQDRILKGEFTRIQVIAGYDGNQDETGNYPDRNVGLIFNGDVRFTISGRDNPTDTWTLLQCIDAWEGHLKASVKTTVAAGWKYDQLFNLGMESYKPYGITTGAIPEFPATEFPRGRVLYQNSSELMNSIARQCNGNWWYENNQVNIVPDDKYIEEAIVLNSQTGLIGMPQQTMGAGVNVRCLINPNIKLGGLIRLDQASVYRAALSNEQIGQSPSRLNESTTDGNIYVDGIPGGQLAAINTDGDYIVGSIDYTGDTRGQAWYMDLLCLAKGAKDLLNSKGIDAAQYS</sequence>
<dbReference type="Proteomes" id="UP000192521">
    <property type="component" value="Unassembled WGS sequence"/>
</dbReference>
<comment type="caution">
    <text evidence="1">The sequence shown here is derived from an EMBL/GenBank/DDBJ whole genome shotgun (WGS) entry which is preliminary data.</text>
</comment>
<evidence type="ECO:0000313" key="2">
    <source>
        <dbReference type="Proteomes" id="UP000192521"/>
    </source>
</evidence>
<reference evidence="1 2" key="1">
    <citation type="submission" date="2017-02" db="EMBL/GenBank/DDBJ databases">
        <title>Draft genome sequence of a Kluyvera intermedia isolate from a patient with a pancreatic abscess.</title>
        <authorList>
            <person name="Thele R."/>
        </authorList>
    </citation>
    <scope>NUCLEOTIDE SEQUENCE [LARGE SCALE GENOMIC DNA]</scope>
    <source>
        <strain evidence="1 2">FOSA7093</strain>
    </source>
</reference>
<organism evidence="1 2">
    <name type="scientific">Kluyvera intermedia</name>
    <name type="common">Enterobacter intermedius</name>
    <dbReference type="NCBI Taxonomy" id="61648"/>
    <lineage>
        <taxon>Bacteria</taxon>
        <taxon>Pseudomonadati</taxon>
        <taxon>Pseudomonadota</taxon>
        <taxon>Gammaproteobacteria</taxon>
        <taxon>Enterobacterales</taxon>
        <taxon>Enterobacteriaceae</taxon>
        <taxon>Kluyvera</taxon>
    </lineage>
</organism>
<protein>
    <recommendedName>
        <fullName evidence="3">Bacteriophage protein</fullName>
    </recommendedName>
</protein>
<accession>A0ABX3U8H4</accession>
<dbReference type="EMBL" id="MWPR01000095">
    <property type="protein sequence ID" value="ORJ47312.1"/>
    <property type="molecule type" value="Genomic_DNA"/>
</dbReference>
<dbReference type="RefSeq" id="WP_085007814.1">
    <property type="nucleotide sequence ID" value="NZ_MWPR01000095.1"/>
</dbReference>
<name>A0ABX3U8H4_KLUIN</name>
<evidence type="ECO:0008006" key="3">
    <source>
        <dbReference type="Google" id="ProtNLM"/>
    </source>
</evidence>
<keyword evidence="2" id="KW-1185">Reference proteome</keyword>